<dbReference type="PANTHER" id="PTHR30466:SF1">
    <property type="entry name" value="FMN REDUCTASE (NADH) RUTF"/>
    <property type="match status" value="1"/>
</dbReference>
<proteinExistence type="predicted"/>
<evidence type="ECO:0000256" key="1">
    <source>
        <dbReference type="ARBA" id="ARBA00023002"/>
    </source>
</evidence>
<dbReference type="GO" id="GO:0016491">
    <property type="term" value="F:oxidoreductase activity"/>
    <property type="evidence" value="ECO:0007669"/>
    <property type="project" value="UniProtKB-KW"/>
</dbReference>
<keyword evidence="4" id="KW-1185">Reference proteome</keyword>
<dbReference type="Gene3D" id="2.30.110.10">
    <property type="entry name" value="Electron Transport, Fmn-binding Protein, Chain A"/>
    <property type="match status" value="1"/>
</dbReference>
<dbReference type="Pfam" id="PF01613">
    <property type="entry name" value="Flavin_Reduct"/>
    <property type="match status" value="1"/>
</dbReference>
<sequence length="183" mass="19652">MTLSPNCSELDTSRPTNAEQCPVTPDLFRGLFRQHGAGVAIVTASIDGQRAGFTATSLVSVSAEPPVIAFNISQRSSSWRVIAGQDYVGVHILAKRHEPLATRFATSGIDRFAGVGAQAGPHAVPILRDVDTWMVARIRNRIPHGDSSLVIAQVTDAVVGETAEAPLLYQNGRYLDIADDYQI</sequence>
<dbReference type="EMBL" id="CP090958">
    <property type="protein sequence ID" value="WGW13602.1"/>
    <property type="molecule type" value="Genomic_DNA"/>
</dbReference>
<accession>A0ABY8QXA3</accession>
<dbReference type="InterPro" id="IPR050268">
    <property type="entry name" value="NADH-dep_flavin_reductase"/>
</dbReference>
<organism evidence="3 4">
    <name type="scientific">Saxibacter everestensis</name>
    <dbReference type="NCBI Taxonomy" id="2909229"/>
    <lineage>
        <taxon>Bacteria</taxon>
        <taxon>Bacillati</taxon>
        <taxon>Actinomycetota</taxon>
        <taxon>Actinomycetes</taxon>
        <taxon>Micrococcales</taxon>
        <taxon>Brevibacteriaceae</taxon>
        <taxon>Saxibacter</taxon>
    </lineage>
</organism>
<gene>
    <name evidence="3" type="ORF">LWF01_07550</name>
</gene>
<reference evidence="3 4" key="1">
    <citation type="submission" date="2023-05" db="EMBL/GenBank/DDBJ databases">
        <title>Lithophilousrod everest ZFBP1038 complete genpme.</title>
        <authorList>
            <person name="Tian M."/>
        </authorList>
    </citation>
    <scope>NUCLEOTIDE SEQUENCE [LARGE SCALE GENOMIC DNA]</scope>
    <source>
        <strain evidence="3 4">ZFBP1038</strain>
    </source>
</reference>
<evidence type="ECO:0000313" key="4">
    <source>
        <dbReference type="Proteomes" id="UP001209083"/>
    </source>
</evidence>
<dbReference type="EC" id="1.-.-.-" evidence="3"/>
<evidence type="ECO:0000259" key="2">
    <source>
        <dbReference type="SMART" id="SM00903"/>
    </source>
</evidence>
<dbReference type="PANTHER" id="PTHR30466">
    <property type="entry name" value="FLAVIN REDUCTASE"/>
    <property type="match status" value="1"/>
</dbReference>
<dbReference type="RefSeq" id="WP_349640425.1">
    <property type="nucleotide sequence ID" value="NZ_CP090958.1"/>
</dbReference>
<keyword evidence="1 3" id="KW-0560">Oxidoreductase</keyword>
<evidence type="ECO:0000313" key="3">
    <source>
        <dbReference type="EMBL" id="WGW13602.1"/>
    </source>
</evidence>
<dbReference type="Proteomes" id="UP001209083">
    <property type="component" value="Chromosome"/>
</dbReference>
<dbReference type="InterPro" id="IPR012349">
    <property type="entry name" value="Split_barrel_FMN-bd"/>
</dbReference>
<name>A0ABY8QXA3_9MICO</name>
<dbReference type="InterPro" id="IPR002563">
    <property type="entry name" value="Flavin_Rdtase-like_dom"/>
</dbReference>
<dbReference type="SMART" id="SM00903">
    <property type="entry name" value="Flavin_Reduct"/>
    <property type="match status" value="1"/>
</dbReference>
<protein>
    <submittedName>
        <fullName evidence="3">Flavin reductase family protein</fullName>
        <ecNumber evidence="3">1.-.-.-</ecNumber>
    </submittedName>
</protein>
<dbReference type="SUPFAM" id="SSF50475">
    <property type="entry name" value="FMN-binding split barrel"/>
    <property type="match status" value="1"/>
</dbReference>
<feature type="domain" description="Flavin reductase like" evidence="2">
    <location>
        <begin position="32"/>
        <end position="176"/>
    </location>
</feature>